<evidence type="ECO:0000313" key="7">
    <source>
        <dbReference type="EMBL" id="KAF2073588.1"/>
    </source>
</evidence>
<dbReference type="AlphaFoldDB" id="A0A8J4UZW1"/>
<evidence type="ECO:0000256" key="2">
    <source>
        <dbReference type="ARBA" id="ARBA00022475"/>
    </source>
</evidence>
<dbReference type="OrthoDB" id="2362862at2759"/>
<reference evidence="7" key="1">
    <citation type="submission" date="2020-01" db="EMBL/GenBank/DDBJ databases">
        <title>Development of genomics and gene disruption for Polysphondylium violaceum indicates a role for the polyketide synthase stlB in stalk morphogenesis.</title>
        <authorList>
            <person name="Narita B."/>
            <person name="Kawabe Y."/>
            <person name="Kin K."/>
            <person name="Saito T."/>
            <person name="Gibbs R."/>
            <person name="Kuspa A."/>
            <person name="Muzny D."/>
            <person name="Queller D."/>
            <person name="Richards S."/>
            <person name="Strassman J."/>
            <person name="Sucgang R."/>
            <person name="Worley K."/>
            <person name="Schaap P."/>
        </authorList>
    </citation>
    <scope>NUCLEOTIDE SEQUENCE</scope>
    <source>
        <strain evidence="7">QSvi11</strain>
    </source>
</reference>
<feature type="transmembrane region" description="Helical" evidence="6">
    <location>
        <begin position="228"/>
        <end position="248"/>
    </location>
</feature>
<dbReference type="GO" id="GO:0005886">
    <property type="term" value="C:plasma membrane"/>
    <property type="evidence" value="ECO:0007669"/>
    <property type="project" value="UniProtKB-SubCell"/>
</dbReference>
<feature type="transmembrane region" description="Helical" evidence="6">
    <location>
        <begin position="411"/>
        <end position="428"/>
    </location>
</feature>
<dbReference type="EMBL" id="AJWJ01000195">
    <property type="protein sequence ID" value="KAF2073588.1"/>
    <property type="molecule type" value="Genomic_DNA"/>
</dbReference>
<feature type="transmembrane region" description="Helical" evidence="6">
    <location>
        <begin position="12"/>
        <end position="32"/>
    </location>
</feature>
<feature type="transmembrane region" description="Helical" evidence="6">
    <location>
        <begin position="82"/>
        <end position="101"/>
    </location>
</feature>
<feature type="transmembrane region" description="Helical" evidence="6">
    <location>
        <begin position="292"/>
        <end position="309"/>
    </location>
</feature>
<dbReference type="Proteomes" id="UP000695562">
    <property type="component" value="Unassembled WGS sequence"/>
</dbReference>
<evidence type="ECO:0000256" key="6">
    <source>
        <dbReference type="SAM" id="Phobius"/>
    </source>
</evidence>
<keyword evidence="3 6" id="KW-0812">Transmembrane</keyword>
<dbReference type="InterPro" id="IPR018383">
    <property type="entry name" value="UPF0324_pro"/>
</dbReference>
<evidence type="ECO:0000256" key="3">
    <source>
        <dbReference type="ARBA" id="ARBA00022692"/>
    </source>
</evidence>
<evidence type="ECO:0000256" key="4">
    <source>
        <dbReference type="ARBA" id="ARBA00022989"/>
    </source>
</evidence>
<feature type="transmembrane region" description="Helical" evidence="6">
    <location>
        <begin position="260"/>
        <end position="280"/>
    </location>
</feature>
<evidence type="ECO:0000256" key="5">
    <source>
        <dbReference type="ARBA" id="ARBA00023136"/>
    </source>
</evidence>
<feature type="transmembrane region" description="Helical" evidence="6">
    <location>
        <begin position="329"/>
        <end position="349"/>
    </location>
</feature>
<organism evidence="7 8">
    <name type="scientific">Polysphondylium violaceum</name>
    <dbReference type="NCBI Taxonomy" id="133409"/>
    <lineage>
        <taxon>Eukaryota</taxon>
        <taxon>Amoebozoa</taxon>
        <taxon>Evosea</taxon>
        <taxon>Eumycetozoa</taxon>
        <taxon>Dictyostelia</taxon>
        <taxon>Dictyosteliales</taxon>
        <taxon>Dictyosteliaceae</taxon>
        <taxon>Polysphondylium</taxon>
    </lineage>
</organism>
<keyword evidence="4 6" id="KW-1133">Transmembrane helix</keyword>
<protein>
    <submittedName>
        <fullName evidence="7">Uncharacterized protein</fullName>
    </submittedName>
</protein>
<keyword evidence="8" id="KW-1185">Reference proteome</keyword>
<feature type="transmembrane region" description="Helical" evidence="6">
    <location>
        <begin position="113"/>
        <end position="135"/>
    </location>
</feature>
<accession>A0A8J4UZW1</accession>
<keyword evidence="5 6" id="KW-0472">Membrane</keyword>
<feature type="transmembrane region" description="Helical" evidence="6">
    <location>
        <begin position="52"/>
        <end position="70"/>
    </location>
</feature>
<dbReference type="PANTHER" id="PTHR30106">
    <property type="entry name" value="INNER MEMBRANE PROTEIN YEIH-RELATED"/>
    <property type="match status" value="1"/>
</dbReference>
<proteinExistence type="predicted"/>
<feature type="transmembrane region" description="Helical" evidence="6">
    <location>
        <begin position="361"/>
        <end position="383"/>
    </location>
</feature>
<name>A0A8J4UZW1_9MYCE</name>
<dbReference type="Pfam" id="PF03601">
    <property type="entry name" value="Cons_hypoth698"/>
    <property type="match status" value="1"/>
</dbReference>
<evidence type="ECO:0000313" key="8">
    <source>
        <dbReference type="Proteomes" id="UP000695562"/>
    </source>
</evidence>
<comment type="subcellular location">
    <subcellularLocation>
        <location evidence="1">Cell membrane</location>
        <topology evidence="1">Multi-pass membrane protein</topology>
    </subcellularLocation>
</comment>
<keyword evidence="2" id="KW-1003">Cell membrane</keyword>
<dbReference type="PANTHER" id="PTHR30106:SF1">
    <property type="entry name" value="UPF0324 MEMBRANE PROTEIN FN0533"/>
    <property type="match status" value="1"/>
</dbReference>
<evidence type="ECO:0000256" key="1">
    <source>
        <dbReference type="ARBA" id="ARBA00004651"/>
    </source>
</evidence>
<sequence length="497" mass="55075">MIFNTTFFNNEDWWSTFVGFASFILCSALSFITKANYYTPSAWTKNPLDFFSKGYFWVSIPVAFAVMYIGTKFPQMAQKQGFDIRGFTFVFVLAILSMIIGNQTHIHNGGFGTPFWSICIGVFVSNIVFRGFIVWPKITAMAGRCFNRMRGYAQIPDVEVTSIATDQDQNEIQAIDINNNEKKATGSKDKEKNPNIIPAWLKPVLLDEYFIKVSLVLLAMDLKKSKEIFGPALIVSADTMILFTFIAFVGYKICKIDRDMSIVAAAAVSICGSSAAKAIGSTIRAKEDAKNYPIAVMALWTVAFIPTMPPMYTKWMKEKFAWSSLQAGAWIGGTIDTTGAVVACAALIDDEAKQSAAIVKMLQNCLIVPICLGVLIWSIYFNINPVDPKAPPKRPTLTGVLKIVLERFPKFVLGFFILCIFLTVLPNADWKTHLNNTSLLGSTWFETVGFVCIGLNIDIVNLLGNGAVLKLSVFYLAAQSFDTLTTGLLSNFAFYNQ</sequence>
<comment type="caution">
    <text evidence="7">The sequence shown here is derived from an EMBL/GenBank/DDBJ whole genome shotgun (WGS) entry which is preliminary data.</text>
</comment>
<gene>
    <name evidence="7" type="ORF">CYY_005105</name>
</gene>